<protein>
    <submittedName>
        <fullName evidence="4">Aryl-alcohol dehydrogenase-like predicted oxidoreductase</fullName>
    </submittedName>
</protein>
<evidence type="ECO:0000313" key="5">
    <source>
        <dbReference type="Proteomes" id="UP000773462"/>
    </source>
</evidence>
<evidence type="ECO:0000313" key="4">
    <source>
        <dbReference type="EMBL" id="MBP2113640.1"/>
    </source>
</evidence>
<dbReference type="SUPFAM" id="SSF51430">
    <property type="entry name" value="NAD(P)-linked oxidoreductase"/>
    <property type="match status" value="1"/>
</dbReference>
<comment type="caution">
    <text evidence="4">The sequence shown here is derived from an EMBL/GenBank/DDBJ whole genome shotgun (WGS) entry which is preliminary data.</text>
</comment>
<keyword evidence="5" id="KW-1185">Reference proteome</keyword>
<dbReference type="RefSeq" id="WP_209875774.1">
    <property type="nucleotide sequence ID" value="NZ_JAGGLV010000012.1"/>
</dbReference>
<dbReference type="Pfam" id="PF00248">
    <property type="entry name" value="Aldo_ket_red"/>
    <property type="match status" value="1"/>
</dbReference>
<dbReference type="InterPro" id="IPR020471">
    <property type="entry name" value="AKR"/>
</dbReference>
<evidence type="ECO:0000256" key="1">
    <source>
        <dbReference type="ARBA" id="ARBA00023002"/>
    </source>
</evidence>
<dbReference type="EMBL" id="JAGGLV010000012">
    <property type="protein sequence ID" value="MBP2113640.1"/>
    <property type="molecule type" value="Genomic_DNA"/>
</dbReference>
<dbReference type="PANTHER" id="PTHR43364:SF4">
    <property type="entry name" value="NAD(P)-LINKED OXIDOREDUCTASE SUPERFAMILY PROTEIN"/>
    <property type="match status" value="1"/>
</dbReference>
<dbReference type="Proteomes" id="UP000773462">
    <property type="component" value="Unassembled WGS sequence"/>
</dbReference>
<dbReference type="InterPro" id="IPR050523">
    <property type="entry name" value="AKR_Detox_Biosynth"/>
</dbReference>
<feature type="region of interest" description="Disordered" evidence="2">
    <location>
        <begin position="321"/>
        <end position="342"/>
    </location>
</feature>
<proteinExistence type="predicted"/>
<keyword evidence="1" id="KW-0560">Oxidoreductase</keyword>
<gene>
    <name evidence="4" type="ORF">J2Z70_003801</name>
</gene>
<organism evidence="4 5">
    <name type="scientific">Paenibacillus silagei</name>
    <dbReference type="NCBI Taxonomy" id="1670801"/>
    <lineage>
        <taxon>Bacteria</taxon>
        <taxon>Bacillati</taxon>
        <taxon>Bacillota</taxon>
        <taxon>Bacilli</taxon>
        <taxon>Bacillales</taxon>
        <taxon>Paenibacillaceae</taxon>
        <taxon>Paenibacillus</taxon>
    </lineage>
</organism>
<evidence type="ECO:0000256" key="2">
    <source>
        <dbReference type="SAM" id="MobiDB-lite"/>
    </source>
</evidence>
<name>A0ABS4NUA4_9BACL</name>
<dbReference type="InterPro" id="IPR023210">
    <property type="entry name" value="NADP_OxRdtase_dom"/>
</dbReference>
<feature type="domain" description="NADP-dependent oxidoreductase" evidence="3">
    <location>
        <begin position="17"/>
        <end position="314"/>
    </location>
</feature>
<dbReference type="InterPro" id="IPR036812">
    <property type="entry name" value="NAD(P)_OxRdtase_dom_sf"/>
</dbReference>
<evidence type="ECO:0000259" key="3">
    <source>
        <dbReference type="Pfam" id="PF00248"/>
    </source>
</evidence>
<accession>A0ABS4NUA4</accession>
<sequence>MEYRFLGKTGTKVSSFALGGSGFGTRTSEAESRLIIDKALDYGINLVDTSNIYGQGESERVIGQAIKHRRGNVLLASKFGAESPEKINQSGGSRRWIRTAVEQSLLRLQTDYIDIYQLHLPLEWMGYEEILLTLNDLVREGKIHHIGTSNHLGGQLVQAQTISDRYHIQRFVSEQTPYSLINRRMEFELAGIAKQYNLSLFVYSPLSGGLLTGKYKPGQPAQSGTRASELKGYMDNLDPELAENEHKFKIIAQLQQLANEAGISLADMATAFTQSHPAVTSTIWGPRTLKQLGAYISGAETRLSTDVLDAIDVIVPPGKRVDDKEQTWTPEWMKPEQRRRHM</sequence>
<reference evidence="4 5" key="1">
    <citation type="submission" date="2021-03" db="EMBL/GenBank/DDBJ databases">
        <title>Genomic Encyclopedia of Type Strains, Phase IV (KMG-IV): sequencing the most valuable type-strain genomes for metagenomic binning, comparative biology and taxonomic classification.</title>
        <authorList>
            <person name="Goeker M."/>
        </authorList>
    </citation>
    <scope>NUCLEOTIDE SEQUENCE [LARGE SCALE GENOMIC DNA]</scope>
    <source>
        <strain evidence="4 5">DSM 101953</strain>
    </source>
</reference>
<dbReference type="PANTHER" id="PTHR43364">
    <property type="entry name" value="NADH-SPECIFIC METHYLGLYOXAL REDUCTASE-RELATED"/>
    <property type="match status" value="1"/>
</dbReference>
<dbReference type="PRINTS" id="PR00069">
    <property type="entry name" value="ALDKETRDTASE"/>
</dbReference>
<dbReference type="Gene3D" id="3.20.20.100">
    <property type="entry name" value="NADP-dependent oxidoreductase domain"/>
    <property type="match status" value="1"/>
</dbReference>